<reference evidence="2" key="1">
    <citation type="submission" date="2020-02" db="EMBL/GenBank/DDBJ databases">
        <authorList>
            <person name="Meier V. D."/>
        </authorList>
    </citation>
    <scope>NUCLEOTIDE SEQUENCE</scope>
    <source>
        <strain evidence="2">AVDCRST_MAG19</strain>
    </source>
</reference>
<accession>A0A6J4VP01</accession>
<organism evidence="2">
    <name type="scientific">uncultured Thermomicrobiales bacterium</name>
    <dbReference type="NCBI Taxonomy" id="1645740"/>
    <lineage>
        <taxon>Bacteria</taxon>
        <taxon>Pseudomonadati</taxon>
        <taxon>Thermomicrobiota</taxon>
        <taxon>Thermomicrobia</taxon>
        <taxon>Thermomicrobiales</taxon>
        <taxon>environmental samples</taxon>
    </lineage>
</organism>
<evidence type="ECO:0000256" key="1">
    <source>
        <dbReference type="SAM" id="MobiDB-lite"/>
    </source>
</evidence>
<dbReference type="EMBL" id="CADCWL010000221">
    <property type="protein sequence ID" value="CAA9581161.1"/>
    <property type="molecule type" value="Genomic_DNA"/>
</dbReference>
<feature type="compositionally biased region" description="Basic residues" evidence="1">
    <location>
        <begin position="35"/>
        <end position="52"/>
    </location>
</feature>
<feature type="region of interest" description="Disordered" evidence="1">
    <location>
        <begin position="1"/>
        <end position="81"/>
    </location>
</feature>
<evidence type="ECO:0000313" key="2">
    <source>
        <dbReference type="EMBL" id="CAA9581161.1"/>
    </source>
</evidence>
<dbReference type="AlphaFoldDB" id="A0A6J4VP01"/>
<sequence>MGRVLAIARGTTSRERRRKSQGPTGSGRSISAAKQRLRTRRSGRPSKQRSRAVARSVASHDGPAAPGSQRPTAHYGRLAPAGCRPQHRRIWKPWGTNQRRFRVGDPLARFLPDATARTMLVRQILPGFEPIRVDADLAAEPGRCPVAV</sequence>
<name>A0A6J4VP01_9BACT</name>
<gene>
    <name evidence="2" type="ORF">AVDCRST_MAG19-4075</name>
</gene>
<proteinExistence type="predicted"/>
<protein>
    <submittedName>
        <fullName evidence="2">Uncharacterized protein</fullName>
    </submittedName>
</protein>